<accession>A0ABN7T3Z3</accession>
<proteinExistence type="predicted"/>
<organism evidence="1 2">
    <name type="scientific">Oikopleura dioica</name>
    <name type="common">Tunicate</name>
    <dbReference type="NCBI Taxonomy" id="34765"/>
    <lineage>
        <taxon>Eukaryota</taxon>
        <taxon>Metazoa</taxon>
        <taxon>Chordata</taxon>
        <taxon>Tunicata</taxon>
        <taxon>Appendicularia</taxon>
        <taxon>Copelata</taxon>
        <taxon>Oikopleuridae</taxon>
        <taxon>Oikopleura</taxon>
    </lineage>
</organism>
<evidence type="ECO:0000313" key="1">
    <source>
        <dbReference type="EMBL" id="CAG5110841.1"/>
    </source>
</evidence>
<reference evidence="1 2" key="1">
    <citation type="submission" date="2021-04" db="EMBL/GenBank/DDBJ databases">
        <authorList>
            <person name="Bliznina A."/>
        </authorList>
    </citation>
    <scope>NUCLEOTIDE SEQUENCE [LARGE SCALE GENOMIC DNA]</scope>
</reference>
<protein>
    <submittedName>
        <fullName evidence="1">Oidioi.mRNA.OKI2018_I69.chr2.g5197.t1.cds</fullName>
    </submittedName>
</protein>
<dbReference type="Proteomes" id="UP001158576">
    <property type="component" value="Chromosome 2"/>
</dbReference>
<dbReference type="EMBL" id="OU015567">
    <property type="protein sequence ID" value="CAG5110841.1"/>
    <property type="molecule type" value="Genomic_DNA"/>
</dbReference>
<sequence length="466" mass="52539">MVNLFNLLLKQQRLRLNQFKELHGLQKLIPDLPAQTDCSISDFDGEGLEINDIYGMFEEGWVIAKTPGSFLHDEGECQRADFRWFSNYVAEITQTEIREEHTGEYKLGPRERNKQGRRVYARTVSADDGTENLFFHAEGDFEENGREINLDAKLSEELYGEAGKYNLRYQGTTDDGHEMILIQGCHAGFESNIFICDDADCDIESRFLDINIATGKNFEGVALNYVDNFSSNCQHDNADDFCDPCHGREDCWTLIDCREESIVYNREYASIDDTTIGNDFFLTMDIKVHPLNSVNYPLYWDQSLATGTPIVYEGIFTVTTDDDGDIRQGSNSYDENSYNLLPTPFNYCNHGSSGSNNGWLQCIDGHYLNENQGSGWNTVSTAIQSIAGNRRLFRHLMNDLSGPTDYVGGYGGQTSGDPGEHSFRELSGLKIIGGDPGPSFVAFRGEVKNARFQKGSMNRIMGLDRY</sequence>
<keyword evidence="2" id="KW-1185">Reference proteome</keyword>
<name>A0ABN7T3Z3_OIKDI</name>
<evidence type="ECO:0000313" key="2">
    <source>
        <dbReference type="Proteomes" id="UP001158576"/>
    </source>
</evidence>
<gene>
    <name evidence="1" type="ORF">OKIOD_LOCUS13962</name>
</gene>